<dbReference type="EMBL" id="JAGSYN010000219">
    <property type="protein sequence ID" value="KAG7661462.1"/>
    <property type="molecule type" value="Genomic_DNA"/>
</dbReference>
<name>A0A8J5QHZ9_9ASCO</name>
<evidence type="ECO:0000259" key="2">
    <source>
        <dbReference type="Pfam" id="PF16679"/>
    </source>
</evidence>
<accession>A0A8J5QHZ9</accession>
<organism evidence="3 4">
    <name type="scientific">[Candida] subhashii</name>
    <dbReference type="NCBI Taxonomy" id="561895"/>
    <lineage>
        <taxon>Eukaryota</taxon>
        <taxon>Fungi</taxon>
        <taxon>Dikarya</taxon>
        <taxon>Ascomycota</taxon>
        <taxon>Saccharomycotina</taxon>
        <taxon>Pichiomycetes</taxon>
        <taxon>Debaryomycetaceae</taxon>
        <taxon>Spathaspora</taxon>
    </lineage>
</organism>
<comment type="caution">
    <text evidence="3">The sequence shown here is derived from an EMBL/GenBank/DDBJ whole genome shotgun (WGS) entry which is preliminary data.</text>
</comment>
<dbReference type="InterPro" id="IPR032054">
    <property type="entry name" value="Cdt1_C"/>
</dbReference>
<feature type="region of interest" description="Disordered" evidence="1">
    <location>
        <begin position="144"/>
        <end position="164"/>
    </location>
</feature>
<dbReference type="OrthoDB" id="3981148at2759"/>
<dbReference type="Pfam" id="PF16679">
    <property type="entry name" value="CDT1_C"/>
    <property type="match status" value="1"/>
</dbReference>
<evidence type="ECO:0000313" key="3">
    <source>
        <dbReference type="EMBL" id="KAG7661462.1"/>
    </source>
</evidence>
<sequence>MSLDDHPIIPKYLFADLSSSLNAIDNVLTLHYSNRISDPLLREILNSATNFIERKRRIDVIDLEQILYFLPESYRLYKTGTDYEDMSKIYIKFPKIELNTTARKAQLMQAMNNWMKNHSTSDSIPKTSIQDIVKKYELEQPVSRTSSPVKITKPTSRNGSPTKARRRLLFEDLKNDSSQFKFKQRDEVVETEKNNGLSLLERIRLKEKLNKLEELKDENSAESKYETYLSQKCQMVYDIIFQLYNVNLETETFKSFSITKLVEIIKDSSSYPLDADEVKDVIKLIERKLNNKTRFTIIEKNRITILKVASLNRNQDLKILI</sequence>
<dbReference type="RefSeq" id="XP_049261695.1">
    <property type="nucleotide sequence ID" value="XM_049409063.1"/>
</dbReference>
<reference evidence="3 4" key="1">
    <citation type="journal article" date="2021" name="DNA Res.">
        <title>Genome analysis of Candida subhashii reveals its hybrid nature and dual mitochondrial genome conformations.</title>
        <authorList>
            <person name="Mixao V."/>
            <person name="Hegedusova E."/>
            <person name="Saus E."/>
            <person name="Pryszcz L.P."/>
            <person name="Cillingova A."/>
            <person name="Nosek J."/>
            <person name="Gabaldon T."/>
        </authorList>
    </citation>
    <scope>NUCLEOTIDE SEQUENCE [LARGE SCALE GENOMIC DNA]</scope>
    <source>
        <strain evidence="3 4">CBS 10753</strain>
    </source>
</reference>
<feature type="domain" description="DNA replication factor Cdt1 C-terminal" evidence="2">
    <location>
        <begin position="198"/>
        <end position="289"/>
    </location>
</feature>
<gene>
    <name evidence="3" type="ORF">J8A68_005040</name>
</gene>
<proteinExistence type="predicted"/>
<protein>
    <recommendedName>
        <fullName evidence="2">DNA replication factor Cdt1 C-terminal domain-containing protein</fullName>
    </recommendedName>
</protein>
<dbReference type="AlphaFoldDB" id="A0A8J5QHZ9"/>
<feature type="compositionally biased region" description="Polar residues" evidence="1">
    <location>
        <begin position="144"/>
        <end position="161"/>
    </location>
</feature>
<keyword evidence="4" id="KW-1185">Reference proteome</keyword>
<dbReference type="GeneID" id="73471840"/>
<evidence type="ECO:0000256" key="1">
    <source>
        <dbReference type="SAM" id="MobiDB-lite"/>
    </source>
</evidence>
<evidence type="ECO:0000313" key="4">
    <source>
        <dbReference type="Proteomes" id="UP000694255"/>
    </source>
</evidence>
<dbReference type="Proteomes" id="UP000694255">
    <property type="component" value="Unassembled WGS sequence"/>
</dbReference>